<dbReference type="GO" id="GO:0005524">
    <property type="term" value="F:ATP binding"/>
    <property type="evidence" value="ECO:0007669"/>
    <property type="project" value="UniProtKB-KW"/>
</dbReference>
<dbReference type="Proteomes" id="UP000515146">
    <property type="component" value="Unplaced"/>
</dbReference>
<sequence length="132" mass="14656">MGVRVYEWVEILEAGVQHRDTQEVIAKPDSVSCICFTSGTSGVPKGAMLTERMLVATISGRQGELAIRGAGVFPGYFCNEEASRECFDEEGFFHTGDIAEIFDGNRVRIIDRKKNLFKLSQGEYVSPEKVET</sequence>
<dbReference type="InterPro" id="IPR020845">
    <property type="entry name" value="AMP-binding_CS"/>
</dbReference>
<dbReference type="RefSeq" id="XP_027200416.1">
    <property type="nucleotide sequence ID" value="XM_027344615.1"/>
</dbReference>
<evidence type="ECO:0000256" key="3">
    <source>
        <dbReference type="ARBA" id="ARBA00022832"/>
    </source>
</evidence>
<evidence type="ECO:0000313" key="8">
    <source>
        <dbReference type="RefSeq" id="XP_027200416.1"/>
    </source>
</evidence>
<dbReference type="PROSITE" id="PS00455">
    <property type="entry name" value="AMP_BINDING"/>
    <property type="match status" value="1"/>
</dbReference>
<protein>
    <recommendedName>
        <fullName evidence="5">long-chain-fatty-acid--CoA ligase</fullName>
        <ecNumber evidence="5">6.2.1.3</ecNumber>
    </recommendedName>
</protein>
<evidence type="ECO:0000256" key="5">
    <source>
        <dbReference type="ARBA" id="ARBA00026121"/>
    </source>
</evidence>
<dbReference type="PANTHER" id="PTHR43272:SF33">
    <property type="entry name" value="AMP-BINDING DOMAIN-CONTAINING PROTEIN-RELATED"/>
    <property type="match status" value="1"/>
</dbReference>
<dbReference type="AlphaFoldDB" id="A0A6P6Y5Y9"/>
<dbReference type="Pfam" id="PF00501">
    <property type="entry name" value="AMP-binding"/>
    <property type="match status" value="1"/>
</dbReference>
<proteinExistence type="predicted"/>
<dbReference type="InterPro" id="IPR000873">
    <property type="entry name" value="AMP-dep_synth/lig_dom"/>
</dbReference>
<dbReference type="InParanoid" id="A0A6P6Y5Y9"/>
<feature type="non-terminal residue" evidence="8">
    <location>
        <position position="132"/>
    </location>
</feature>
<keyword evidence="3" id="KW-0276">Fatty acid metabolism</keyword>
<name>A0A6P6Y5Y9_DERPT</name>
<dbReference type="Gene3D" id="3.40.50.12780">
    <property type="entry name" value="N-terminal domain of ligase-like"/>
    <property type="match status" value="2"/>
</dbReference>
<evidence type="ECO:0000259" key="6">
    <source>
        <dbReference type="Pfam" id="PF00501"/>
    </source>
</evidence>
<feature type="domain" description="AMP-dependent synthetase/ligase" evidence="6">
    <location>
        <begin position="19"/>
        <end position="59"/>
    </location>
</feature>
<dbReference type="InterPro" id="IPR042099">
    <property type="entry name" value="ANL_N_sf"/>
</dbReference>
<reference evidence="8" key="1">
    <citation type="submission" date="2025-08" db="UniProtKB">
        <authorList>
            <consortium name="RefSeq"/>
        </authorList>
    </citation>
    <scope>IDENTIFICATION</scope>
    <source>
        <strain evidence="8">Airmid</strain>
    </source>
</reference>
<dbReference type="GO" id="GO:0004467">
    <property type="term" value="F:long-chain fatty acid-CoA ligase activity"/>
    <property type="evidence" value="ECO:0007669"/>
    <property type="project" value="UniProtKB-EC"/>
</dbReference>
<organism evidence="7 8">
    <name type="scientific">Dermatophagoides pteronyssinus</name>
    <name type="common">European house dust mite</name>
    <dbReference type="NCBI Taxonomy" id="6956"/>
    <lineage>
        <taxon>Eukaryota</taxon>
        <taxon>Metazoa</taxon>
        <taxon>Ecdysozoa</taxon>
        <taxon>Arthropoda</taxon>
        <taxon>Chelicerata</taxon>
        <taxon>Arachnida</taxon>
        <taxon>Acari</taxon>
        <taxon>Acariformes</taxon>
        <taxon>Sarcoptiformes</taxon>
        <taxon>Astigmata</taxon>
        <taxon>Psoroptidia</taxon>
        <taxon>Analgoidea</taxon>
        <taxon>Pyroglyphidae</taxon>
        <taxon>Dermatophagoidinae</taxon>
        <taxon>Dermatophagoides</taxon>
    </lineage>
</organism>
<evidence type="ECO:0000313" key="7">
    <source>
        <dbReference type="Proteomes" id="UP000515146"/>
    </source>
</evidence>
<evidence type="ECO:0000256" key="2">
    <source>
        <dbReference type="ARBA" id="ARBA00022741"/>
    </source>
</evidence>
<keyword evidence="1" id="KW-0436">Ligase</keyword>
<evidence type="ECO:0000256" key="1">
    <source>
        <dbReference type="ARBA" id="ARBA00022598"/>
    </source>
</evidence>
<dbReference type="PANTHER" id="PTHR43272">
    <property type="entry name" value="LONG-CHAIN-FATTY-ACID--COA LIGASE"/>
    <property type="match status" value="1"/>
</dbReference>
<gene>
    <name evidence="8" type="primary">LOC113794501</name>
</gene>
<dbReference type="EC" id="6.2.1.3" evidence="5"/>
<keyword evidence="4" id="KW-0067">ATP-binding</keyword>
<keyword evidence="3" id="KW-0443">Lipid metabolism</keyword>
<dbReference type="GO" id="GO:0016020">
    <property type="term" value="C:membrane"/>
    <property type="evidence" value="ECO:0007669"/>
    <property type="project" value="TreeGrafter"/>
</dbReference>
<accession>A0A6P6Y5Y9</accession>
<dbReference type="GO" id="GO:0005783">
    <property type="term" value="C:endoplasmic reticulum"/>
    <property type="evidence" value="ECO:0007669"/>
    <property type="project" value="TreeGrafter"/>
</dbReference>
<evidence type="ECO:0000256" key="4">
    <source>
        <dbReference type="ARBA" id="ARBA00022840"/>
    </source>
</evidence>
<keyword evidence="7" id="KW-1185">Reference proteome</keyword>
<dbReference type="KEGG" id="dpte:113794501"/>
<keyword evidence="2" id="KW-0547">Nucleotide-binding</keyword>
<dbReference type="SUPFAM" id="SSF56801">
    <property type="entry name" value="Acetyl-CoA synthetase-like"/>
    <property type="match status" value="2"/>
</dbReference>
<dbReference type="OrthoDB" id="6492400at2759"/>